<dbReference type="PATRIC" id="fig|135826.4.peg.1050"/>
<evidence type="ECO:0000256" key="1">
    <source>
        <dbReference type="SAM" id="Phobius"/>
    </source>
</evidence>
<keyword evidence="3" id="KW-1185">Reference proteome</keyword>
<feature type="transmembrane region" description="Helical" evidence="1">
    <location>
        <begin position="22"/>
        <end position="41"/>
    </location>
</feature>
<comment type="caution">
    <text evidence="2">The sequence shown here is derived from an EMBL/GenBank/DDBJ whole genome shotgun (WGS) entry which is preliminary data.</text>
</comment>
<keyword evidence="1" id="KW-0812">Transmembrane</keyword>
<dbReference type="Proteomes" id="UP000031950">
    <property type="component" value="Unassembled WGS sequence"/>
</dbReference>
<dbReference type="AlphaFoldDB" id="A0A0C2W6A2"/>
<feature type="transmembrane region" description="Helical" evidence="1">
    <location>
        <begin position="156"/>
        <end position="176"/>
    </location>
</feature>
<proteinExistence type="predicted"/>
<feature type="transmembrane region" description="Helical" evidence="1">
    <location>
        <begin position="86"/>
        <end position="116"/>
    </location>
</feature>
<evidence type="ECO:0000313" key="3">
    <source>
        <dbReference type="Proteomes" id="UP000031950"/>
    </source>
</evidence>
<evidence type="ECO:0000313" key="2">
    <source>
        <dbReference type="EMBL" id="KIL51543.1"/>
    </source>
</evidence>
<dbReference type="EMBL" id="JXRQ01000015">
    <property type="protein sequence ID" value="KIL51543.1"/>
    <property type="molecule type" value="Genomic_DNA"/>
</dbReference>
<feature type="transmembrane region" description="Helical" evidence="1">
    <location>
        <begin position="53"/>
        <end position="74"/>
    </location>
</feature>
<reference evidence="2 3" key="1">
    <citation type="submission" date="2015-01" db="EMBL/GenBank/DDBJ databases">
        <title>Genome sequence of Jeotgalibacillus alimentarius.</title>
        <authorList>
            <person name="Goh K.M."/>
            <person name="Chan K.-G."/>
            <person name="Yaakop A.S."/>
            <person name="Ee R."/>
            <person name="Gan H.M."/>
            <person name="Chan C.S."/>
        </authorList>
    </citation>
    <scope>NUCLEOTIDE SEQUENCE [LARGE SCALE GENOMIC DNA]</scope>
    <source>
        <strain evidence="2 3">YKJ-13</strain>
    </source>
</reference>
<name>A0A0C2W6A2_9BACL</name>
<protein>
    <submittedName>
        <fullName evidence="2">Uncharacterized protein</fullName>
    </submittedName>
</protein>
<keyword evidence="1" id="KW-0472">Membrane</keyword>
<gene>
    <name evidence="2" type="ORF">KP77_10550</name>
</gene>
<accession>A0A0C2W6A2</accession>
<keyword evidence="1" id="KW-1133">Transmembrane helix</keyword>
<sequence length="189" mass="21529">MNKVIFGIFLVFFKTNISFLDIGIDYSFTNLIGYILIFFGMKKLERRCEVITKAYPAVIFMILHSIIIFLLNMTGNSPLEIPIDSYTVVLAAAGLIFVVGGMFMIFVVISQLLIVLENEAGEHFYVKRLNVVCAAMMTVFALAGFSYFLFQMTPGVAQFWMGILLLLKVAFIVSFYNEMIRHRERVAEQ</sequence>
<organism evidence="2 3">
    <name type="scientific">Jeotgalibacillus alimentarius</name>
    <dbReference type="NCBI Taxonomy" id="135826"/>
    <lineage>
        <taxon>Bacteria</taxon>
        <taxon>Bacillati</taxon>
        <taxon>Bacillota</taxon>
        <taxon>Bacilli</taxon>
        <taxon>Bacillales</taxon>
        <taxon>Caryophanaceae</taxon>
        <taxon>Jeotgalibacillus</taxon>
    </lineage>
</organism>
<feature type="transmembrane region" description="Helical" evidence="1">
    <location>
        <begin position="128"/>
        <end position="150"/>
    </location>
</feature>